<dbReference type="EMBL" id="CP126217">
    <property type="protein sequence ID" value="WIA19247.1"/>
    <property type="molecule type" value="Genomic_DNA"/>
</dbReference>
<dbReference type="InterPro" id="IPR010420">
    <property type="entry name" value="CASTOR/POLLUX/SYM8_dom"/>
</dbReference>
<evidence type="ECO:0000256" key="6">
    <source>
        <dbReference type="ARBA" id="ARBA00023136"/>
    </source>
</evidence>
<dbReference type="PANTHER" id="PTHR31563:SF10">
    <property type="entry name" value="ION CHANNEL POLLUX-RELATED"/>
    <property type="match status" value="1"/>
</dbReference>
<dbReference type="PANTHER" id="PTHR31563">
    <property type="entry name" value="ION CHANNEL POLLUX-RELATED"/>
    <property type="match status" value="1"/>
</dbReference>
<evidence type="ECO:0000256" key="1">
    <source>
        <dbReference type="ARBA" id="ARBA00004127"/>
    </source>
</evidence>
<evidence type="ECO:0000256" key="3">
    <source>
        <dbReference type="ARBA" id="ARBA00022692"/>
    </source>
</evidence>
<comment type="subcellular location">
    <subcellularLocation>
        <location evidence="1">Endomembrane system</location>
        <topology evidence="1">Multi-pass membrane protein</topology>
    </subcellularLocation>
</comment>
<proteinExistence type="predicted"/>
<keyword evidence="4 8" id="KW-1133">Transmembrane helix</keyword>
<evidence type="ECO:0000256" key="2">
    <source>
        <dbReference type="ARBA" id="ARBA00022448"/>
    </source>
</evidence>
<evidence type="ECO:0000256" key="8">
    <source>
        <dbReference type="SAM" id="Phobius"/>
    </source>
</evidence>
<accession>A0ABY8UG04</accession>
<dbReference type="InterPro" id="IPR044849">
    <property type="entry name" value="CASTOR/POLLUX/SYM8-like"/>
</dbReference>
<organism evidence="10 11">
    <name type="scientific">Tetradesmus obliquus</name>
    <name type="common">Green alga</name>
    <name type="synonym">Acutodesmus obliquus</name>
    <dbReference type="NCBI Taxonomy" id="3088"/>
    <lineage>
        <taxon>Eukaryota</taxon>
        <taxon>Viridiplantae</taxon>
        <taxon>Chlorophyta</taxon>
        <taxon>core chlorophytes</taxon>
        <taxon>Chlorophyceae</taxon>
        <taxon>CS clade</taxon>
        <taxon>Sphaeropleales</taxon>
        <taxon>Scenedesmaceae</taxon>
        <taxon>Tetradesmus</taxon>
    </lineage>
</organism>
<feature type="domain" description="CASTOR/POLLUX/SYM8 ion channel conserved" evidence="9">
    <location>
        <begin position="286"/>
        <end position="382"/>
    </location>
</feature>
<feature type="transmembrane region" description="Helical" evidence="8">
    <location>
        <begin position="20"/>
        <end position="42"/>
    </location>
</feature>
<keyword evidence="5" id="KW-0406">Ion transport</keyword>
<keyword evidence="2" id="KW-0813">Transport</keyword>
<protein>
    <recommendedName>
        <fullName evidence="9">CASTOR/POLLUX/SYM8 ion channel conserved domain-containing protein</fullName>
    </recommendedName>
</protein>
<evidence type="ECO:0000256" key="7">
    <source>
        <dbReference type="SAM" id="MobiDB-lite"/>
    </source>
</evidence>
<evidence type="ECO:0000256" key="5">
    <source>
        <dbReference type="ARBA" id="ARBA00023065"/>
    </source>
</evidence>
<evidence type="ECO:0000313" key="10">
    <source>
        <dbReference type="EMBL" id="WIA19247.1"/>
    </source>
</evidence>
<feature type="transmembrane region" description="Helical" evidence="8">
    <location>
        <begin position="82"/>
        <end position="102"/>
    </location>
</feature>
<evidence type="ECO:0000313" key="11">
    <source>
        <dbReference type="Proteomes" id="UP001244341"/>
    </source>
</evidence>
<dbReference type="Pfam" id="PF06241">
    <property type="entry name" value="Castor_Poll_mid"/>
    <property type="match status" value="1"/>
</dbReference>
<keyword evidence="3 8" id="KW-0812">Transmembrane</keyword>
<keyword evidence="11" id="KW-1185">Reference proteome</keyword>
<feature type="compositionally biased region" description="Basic residues" evidence="7">
    <location>
        <begin position="607"/>
        <end position="616"/>
    </location>
</feature>
<evidence type="ECO:0000256" key="4">
    <source>
        <dbReference type="ARBA" id="ARBA00022989"/>
    </source>
</evidence>
<reference evidence="10 11" key="1">
    <citation type="submission" date="2023-05" db="EMBL/GenBank/DDBJ databases">
        <title>A 100% complete, gapless, phased diploid assembly of the Scenedesmus obliquus UTEX 3031 genome.</title>
        <authorList>
            <person name="Biondi T.C."/>
            <person name="Hanschen E.R."/>
            <person name="Kwon T."/>
            <person name="Eng W."/>
            <person name="Kruse C.P.S."/>
            <person name="Koehler S.I."/>
            <person name="Kunde Y."/>
            <person name="Gleasner C.D."/>
            <person name="You Mak K.T."/>
            <person name="Polle J."/>
            <person name="Hovde B.T."/>
            <person name="Starkenburg S.R."/>
        </authorList>
    </citation>
    <scope>NUCLEOTIDE SEQUENCE [LARGE SCALE GENOMIC DNA]</scope>
    <source>
        <strain evidence="10 11">DOE0152z</strain>
    </source>
</reference>
<dbReference type="Proteomes" id="UP001244341">
    <property type="component" value="Chromosome 10b"/>
</dbReference>
<keyword evidence="6 8" id="KW-0472">Membrane</keyword>
<name>A0ABY8UG04_TETOB</name>
<feature type="region of interest" description="Disordered" evidence="7">
    <location>
        <begin position="598"/>
        <end position="620"/>
    </location>
</feature>
<evidence type="ECO:0000259" key="9">
    <source>
        <dbReference type="Pfam" id="PF06241"/>
    </source>
</evidence>
<gene>
    <name evidence="10" type="ORF">OEZ85_003884</name>
</gene>
<dbReference type="Gene3D" id="3.40.50.720">
    <property type="entry name" value="NAD(P)-binding Rossmann-like Domain"/>
    <property type="match status" value="1"/>
</dbReference>
<sequence length="768" mass="81543">MGSTLAAEPPGPTTLFAAPAVGKLLAVAAVALPIIAVGGLAYRKAVGDPDCSWQEALGRTYCVLNNCPGSTVESERGLAADVVLHLVYLAGLFTFAVVLGIVTDDISTQVDKVRCGNYPVVERSHTVLLNWNHQTLPVLKQMALAHAESGGVLFSGPVVVLADRDRMDMQEEILEEMEGSGLQVTTRCGNPAKPSEQKRASAAAAETVVLMWPGGLPPAEASVQQAAVLAALKTAGGVVGQKVVVQSAGEDAAQFDAVKMAVDLARSSAHTHQVASLATAGNDRMHQIMAQVVNQPGLEDVFADLLEYEDRTGEELGAELYMEGCPAHLQGKPYQQVRRSYCEATVVGWVSADDSLHLNPTDSEVVAPGSQLVFVAGVADAAVHMLETPYAVGPVKLRGRRGSHLPPQHITMLCFDAASAEGALRSVMEFSSRGSVITLVCENPDVEALQAVKRRGIKLHIVEGSPSSRAVLAGKAARLGQARAVMLCGLDAKEKAAADMQVVGSVLQLQSLASQQRSRKQPLAIIASLNSSTTLPGSLYALAVVGSVLQLQSLASQQRSRKQPLAIIASLNSSTTEDVLWHTSLSYHAELQADAARAAEQRNEAKLRKHKGKRKEPKLEDAAAAAAAVQPPVSLHLLRPDELMSGMLTQTACAPQLATVFSELFAQETGHEIYLRDPRRSYGITYNKRTRWADLVELARKRGETLIGFVWQNRAADVAKESGRSGSNGGLGAAGQLLGSQAQVHLAVHADTEVELREGDKLVVLALE</sequence>